<dbReference type="GO" id="GO:0003677">
    <property type="term" value="F:DNA binding"/>
    <property type="evidence" value="ECO:0007669"/>
    <property type="project" value="InterPro"/>
</dbReference>
<accession>A0A7V8UVX2</accession>
<dbReference type="Gene3D" id="1.20.1260.30">
    <property type="match status" value="1"/>
</dbReference>
<evidence type="ECO:0000256" key="4">
    <source>
        <dbReference type="ARBA" id="ARBA00022679"/>
    </source>
</evidence>
<feature type="domain" description="DNA methylase adenine-specific" evidence="8">
    <location>
        <begin position="174"/>
        <end position="485"/>
    </location>
</feature>
<keyword evidence="6" id="KW-0680">Restriction system</keyword>
<evidence type="ECO:0000256" key="5">
    <source>
        <dbReference type="ARBA" id="ARBA00022691"/>
    </source>
</evidence>
<dbReference type="PANTHER" id="PTHR42933">
    <property type="entry name" value="SLR6095 PROTEIN"/>
    <property type="match status" value="1"/>
</dbReference>
<comment type="catalytic activity">
    <reaction evidence="7">
        <text>a 2'-deoxyadenosine in DNA + S-adenosyl-L-methionine = an N(6)-methyl-2'-deoxyadenosine in DNA + S-adenosyl-L-homocysteine + H(+)</text>
        <dbReference type="Rhea" id="RHEA:15197"/>
        <dbReference type="Rhea" id="RHEA-COMP:12418"/>
        <dbReference type="Rhea" id="RHEA-COMP:12419"/>
        <dbReference type="ChEBI" id="CHEBI:15378"/>
        <dbReference type="ChEBI" id="CHEBI:57856"/>
        <dbReference type="ChEBI" id="CHEBI:59789"/>
        <dbReference type="ChEBI" id="CHEBI:90615"/>
        <dbReference type="ChEBI" id="CHEBI:90616"/>
        <dbReference type="EC" id="2.1.1.72"/>
    </reaction>
</comment>
<dbReference type="PROSITE" id="PS00092">
    <property type="entry name" value="N6_MTASE"/>
    <property type="match status" value="1"/>
</dbReference>
<dbReference type="InterPro" id="IPR038333">
    <property type="entry name" value="T1MK-like_N_sf"/>
</dbReference>
<feature type="domain" description="N6 adenine-specific DNA methyltransferase N-terminal" evidence="9">
    <location>
        <begin position="12"/>
        <end position="152"/>
    </location>
</feature>
<evidence type="ECO:0000256" key="1">
    <source>
        <dbReference type="ARBA" id="ARBA00006594"/>
    </source>
</evidence>
<dbReference type="SUPFAM" id="SSF53335">
    <property type="entry name" value="S-adenosyl-L-methionine-dependent methyltransferases"/>
    <property type="match status" value="1"/>
</dbReference>
<evidence type="ECO:0000256" key="7">
    <source>
        <dbReference type="ARBA" id="ARBA00047942"/>
    </source>
</evidence>
<dbReference type="InterPro" id="IPR029063">
    <property type="entry name" value="SAM-dependent_MTases_sf"/>
</dbReference>
<dbReference type="Gene3D" id="3.40.50.150">
    <property type="entry name" value="Vaccinia Virus protein VP39"/>
    <property type="match status" value="1"/>
</dbReference>
<name>A0A7V8UVX2_9CORY</name>
<keyword evidence="5" id="KW-0949">S-adenosyl-L-methionine</keyword>
<keyword evidence="3 10" id="KW-0489">Methyltransferase</keyword>
<keyword evidence="4 10" id="KW-0808">Transferase</keyword>
<comment type="caution">
    <text evidence="10">The sequence shown here is derived from an EMBL/GenBank/DDBJ whole genome shotgun (WGS) entry which is preliminary data.</text>
</comment>
<sequence length="523" mass="59346">MSNYTPITRDELERTLWGAATALRGFMDASDYKNYVFPALFWKWISDNYKYETERFEADYDGVRLDSETRDEVEADYHAFVIPPGASWDNVYLDKDIPESIRKDKAHALHPRNYIGARIRSAMTAIQHANPEQLSNIFGDAAYGNEERLKEEGLRKMLAGLAEHTFNAETVPGDSFGDAYEYLLKKFSDDSGTGAGEFFTPRPVVRLITRLLDPQSEESVYDPACGSGGMLIEACNTVEEHGGDPRTLTLHGQEKNMTTQAIARMNLYIHNQPEHKVIHDNTLLDPGNRRPDNTFEQYDVVIANPPFSVEDWGRESWDDDPRIIGDLAPNSYADFAFMQHMITSMKPKTGRIGVVMPHGILFRGHAEKRIRTEILNRDLIEAVIGMPNNIFYGTTIPSCIVILRAEKSEERKNKILFVDASTRFVKGSNMNELTDDDVNAILSAFHDEEDVDGADEGIEFRLVDMDEIESNDYDLNIGRYVQANTDVEVDLEASIAEWNEAELERERARDAFRNLLKEVGFGE</sequence>
<evidence type="ECO:0000259" key="9">
    <source>
        <dbReference type="Pfam" id="PF12161"/>
    </source>
</evidence>
<dbReference type="SMR" id="A0A7V8UVX2"/>
<evidence type="ECO:0000313" key="10">
    <source>
        <dbReference type="EMBL" id="MBA1838336.1"/>
    </source>
</evidence>
<dbReference type="GO" id="GO:0032259">
    <property type="term" value="P:methylation"/>
    <property type="evidence" value="ECO:0007669"/>
    <property type="project" value="UniProtKB-KW"/>
</dbReference>
<dbReference type="RefSeq" id="WP_181193022.1">
    <property type="nucleotide sequence ID" value="NZ_JABFED010000009.1"/>
</dbReference>
<dbReference type="NCBIfam" id="TIGR00497">
    <property type="entry name" value="hsdM"/>
    <property type="match status" value="1"/>
</dbReference>
<dbReference type="InterPro" id="IPR051537">
    <property type="entry name" value="DNA_Adenine_Mtase"/>
</dbReference>
<dbReference type="GO" id="GO:0009307">
    <property type="term" value="P:DNA restriction-modification system"/>
    <property type="evidence" value="ECO:0007669"/>
    <property type="project" value="UniProtKB-KW"/>
</dbReference>
<organism evidence="10 11">
    <name type="scientific">Corynebacterium wankanglinii</name>
    <dbReference type="NCBI Taxonomy" id="2735136"/>
    <lineage>
        <taxon>Bacteria</taxon>
        <taxon>Bacillati</taxon>
        <taxon>Actinomycetota</taxon>
        <taxon>Actinomycetes</taxon>
        <taxon>Mycobacteriales</taxon>
        <taxon>Corynebacteriaceae</taxon>
        <taxon>Corynebacterium</taxon>
    </lineage>
</organism>
<dbReference type="InterPro" id="IPR004546">
    <property type="entry name" value="Restrct_endonuc_T1M"/>
</dbReference>
<proteinExistence type="inferred from homology"/>
<evidence type="ECO:0000256" key="3">
    <source>
        <dbReference type="ARBA" id="ARBA00022603"/>
    </source>
</evidence>
<dbReference type="EMBL" id="JABFED010000009">
    <property type="protein sequence ID" value="MBA1838336.1"/>
    <property type="molecule type" value="Genomic_DNA"/>
</dbReference>
<dbReference type="InterPro" id="IPR003356">
    <property type="entry name" value="DNA_methylase_A-5"/>
</dbReference>
<dbReference type="Proteomes" id="UP000577408">
    <property type="component" value="Unassembled WGS sequence"/>
</dbReference>
<evidence type="ECO:0000256" key="2">
    <source>
        <dbReference type="ARBA" id="ARBA00011900"/>
    </source>
</evidence>
<gene>
    <name evidence="10" type="ORF">HMA55_10655</name>
</gene>
<comment type="similarity">
    <text evidence="1">Belongs to the N(4)/N(6)-methyltransferase family.</text>
</comment>
<dbReference type="EC" id="2.1.1.72" evidence="2"/>
<dbReference type="Pfam" id="PF12161">
    <property type="entry name" value="HsdM_N"/>
    <property type="match status" value="1"/>
</dbReference>
<protein>
    <recommendedName>
        <fullName evidence="2">site-specific DNA-methyltransferase (adenine-specific)</fullName>
        <ecNumber evidence="2">2.1.1.72</ecNumber>
    </recommendedName>
</protein>
<dbReference type="Pfam" id="PF02384">
    <property type="entry name" value="N6_Mtase"/>
    <property type="match status" value="1"/>
</dbReference>
<dbReference type="AlphaFoldDB" id="A0A7V8UVX2"/>
<dbReference type="InterPro" id="IPR002052">
    <property type="entry name" value="DNA_methylase_N6_adenine_CS"/>
</dbReference>
<evidence type="ECO:0000259" key="8">
    <source>
        <dbReference type="Pfam" id="PF02384"/>
    </source>
</evidence>
<evidence type="ECO:0000313" key="11">
    <source>
        <dbReference type="Proteomes" id="UP000577408"/>
    </source>
</evidence>
<dbReference type="PRINTS" id="PR00507">
    <property type="entry name" value="N12N6MTFRASE"/>
</dbReference>
<dbReference type="GO" id="GO:0008170">
    <property type="term" value="F:N-methyltransferase activity"/>
    <property type="evidence" value="ECO:0007669"/>
    <property type="project" value="InterPro"/>
</dbReference>
<dbReference type="InterPro" id="IPR022749">
    <property type="entry name" value="D12N6_MeTrfase_N"/>
</dbReference>
<dbReference type="GO" id="GO:0009007">
    <property type="term" value="F:site-specific DNA-methyltransferase (adenine-specific) activity"/>
    <property type="evidence" value="ECO:0007669"/>
    <property type="project" value="UniProtKB-EC"/>
</dbReference>
<dbReference type="PANTHER" id="PTHR42933:SF3">
    <property type="entry name" value="TYPE I RESTRICTION ENZYME MJAVIII METHYLASE SUBUNIT"/>
    <property type="match status" value="1"/>
</dbReference>
<keyword evidence="11" id="KW-1185">Reference proteome</keyword>
<evidence type="ECO:0000256" key="6">
    <source>
        <dbReference type="ARBA" id="ARBA00022747"/>
    </source>
</evidence>
<reference evidence="10 11" key="1">
    <citation type="submission" date="2020-05" db="EMBL/GenBank/DDBJ databases">
        <title>Descriptions of Corynebacterium xxxx sp. nov., Corynebacterium yyyy sp. nov. and Corynebacterium zzzz sp. nov.</title>
        <authorList>
            <person name="Zhang G."/>
        </authorList>
    </citation>
    <scope>NUCLEOTIDE SEQUENCE [LARGE SCALE GENOMIC DNA]</scope>
    <source>
        <strain evidence="11">zg-913</strain>
    </source>
</reference>